<evidence type="ECO:0000313" key="1">
    <source>
        <dbReference type="EMBL" id="GJE54542.1"/>
    </source>
</evidence>
<gene>
    <name evidence="1" type="ORF">EKPJFOCH_1020</name>
</gene>
<accession>A0ABQ4TJ49</accession>
<name>A0ABQ4TJ49_9HYPH</name>
<comment type="caution">
    <text evidence="1">The sequence shown here is derived from an EMBL/GenBank/DDBJ whole genome shotgun (WGS) entry which is preliminary data.</text>
</comment>
<sequence>MFHEVSTVRAAFTLRLRCHNCLKITCRELISPDVEDAPTDIDELLESAWLRRQTFACGQCDNPIATMVSIRQDDDLEPIA</sequence>
<evidence type="ECO:0000313" key="2">
    <source>
        <dbReference type="Proteomes" id="UP001055101"/>
    </source>
</evidence>
<protein>
    <submittedName>
        <fullName evidence="1">Uncharacterized protein</fullName>
    </submittedName>
</protein>
<keyword evidence="2" id="KW-1185">Reference proteome</keyword>
<reference evidence="1" key="2">
    <citation type="submission" date="2021-08" db="EMBL/GenBank/DDBJ databases">
        <authorList>
            <person name="Tani A."/>
            <person name="Ola A."/>
            <person name="Ogura Y."/>
            <person name="Katsura K."/>
            <person name="Hayashi T."/>
        </authorList>
    </citation>
    <scope>NUCLEOTIDE SEQUENCE</scope>
    <source>
        <strain evidence="1">DSM 23674</strain>
    </source>
</reference>
<dbReference type="RefSeq" id="WP_238230898.1">
    <property type="nucleotide sequence ID" value="NZ_BPRA01000004.1"/>
</dbReference>
<dbReference type="Proteomes" id="UP001055101">
    <property type="component" value="Unassembled WGS sequence"/>
</dbReference>
<proteinExistence type="predicted"/>
<dbReference type="EMBL" id="BPRA01000004">
    <property type="protein sequence ID" value="GJE54542.1"/>
    <property type="molecule type" value="Genomic_DNA"/>
</dbReference>
<reference evidence="1" key="1">
    <citation type="journal article" date="2021" name="Front. Microbiol.">
        <title>Comprehensive Comparative Genomics and Phenotyping of Methylobacterium Species.</title>
        <authorList>
            <person name="Alessa O."/>
            <person name="Ogura Y."/>
            <person name="Fujitani Y."/>
            <person name="Takami H."/>
            <person name="Hayashi T."/>
            <person name="Sahin N."/>
            <person name="Tani A."/>
        </authorList>
    </citation>
    <scope>NUCLEOTIDE SEQUENCE</scope>
    <source>
        <strain evidence="1">DSM 23674</strain>
    </source>
</reference>
<organism evidence="1 2">
    <name type="scientific">Methylobacterium thuringiense</name>
    <dbReference type="NCBI Taxonomy" id="1003091"/>
    <lineage>
        <taxon>Bacteria</taxon>
        <taxon>Pseudomonadati</taxon>
        <taxon>Pseudomonadota</taxon>
        <taxon>Alphaproteobacteria</taxon>
        <taxon>Hyphomicrobiales</taxon>
        <taxon>Methylobacteriaceae</taxon>
        <taxon>Methylobacterium</taxon>
    </lineage>
</organism>